<organism evidence="1 2">
    <name type="scientific">Clostridium manihotivorum</name>
    <dbReference type="NCBI Taxonomy" id="2320868"/>
    <lineage>
        <taxon>Bacteria</taxon>
        <taxon>Bacillati</taxon>
        <taxon>Bacillota</taxon>
        <taxon>Clostridia</taxon>
        <taxon>Eubacteriales</taxon>
        <taxon>Clostridiaceae</taxon>
        <taxon>Clostridium</taxon>
    </lineage>
</organism>
<accession>A0A410DZY7</accession>
<dbReference type="RefSeq" id="WP_128215331.1">
    <property type="nucleotide sequence ID" value="NZ_CP025746.1"/>
</dbReference>
<keyword evidence="2" id="KW-1185">Reference proteome</keyword>
<sequence>MKFSYAEEYFFPVVMKDIKVFDFSEDAVKDEALRKSKDEDLYKELFKEVDDEFINEILCNNI</sequence>
<dbReference type="Proteomes" id="UP000286268">
    <property type="component" value="Chromosome"/>
</dbReference>
<name>A0A410DZY7_9CLOT</name>
<dbReference type="OrthoDB" id="9989396at2"/>
<proteinExistence type="predicted"/>
<reference evidence="1 2" key="1">
    <citation type="submission" date="2018-01" db="EMBL/GenBank/DDBJ databases">
        <title>Genome Sequencing and Assembly of Anaerobacter polyendosporus strain CT4.</title>
        <authorList>
            <person name="Tachaapaikoon C."/>
            <person name="Sutheeworapong S."/>
            <person name="Jenjaroenpun P."/>
            <person name="Wongsurawat T."/>
            <person name="Nookeaw I."/>
            <person name="Cheawchanlertfa P."/>
            <person name="Kosugi A."/>
            <person name="Cheevadhanarak S."/>
            <person name="Ratanakhanokchai K."/>
        </authorList>
    </citation>
    <scope>NUCLEOTIDE SEQUENCE [LARGE SCALE GENOMIC DNA]</scope>
    <source>
        <strain evidence="1 2">CT4</strain>
    </source>
</reference>
<evidence type="ECO:0000313" key="2">
    <source>
        <dbReference type="Proteomes" id="UP000286268"/>
    </source>
</evidence>
<dbReference type="AlphaFoldDB" id="A0A410DZY7"/>
<gene>
    <name evidence="1" type="ORF">C1I91_24950</name>
</gene>
<protein>
    <submittedName>
        <fullName evidence="1">Uncharacterized protein</fullName>
    </submittedName>
</protein>
<dbReference type="KEGG" id="cmah:C1I91_24950"/>
<dbReference type="EMBL" id="CP025746">
    <property type="protein sequence ID" value="QAA34618.1"/>
    <property type="molecule type" value="Genomic_DNA"/>
</dbReference>
<evidence type="ECO:0000313" key="1">
    <source>
        <dbReference type="EMBL" id="QAA34618.1"/>
    </source>
</evidence>